<evidence type="ECO:0000259" key="1">
    <source>
        <dbReference type="Pfam" id="PF04466"/>
    </source>
</evidence>
<accession>A0A6M3IUJ4</accession>
<organism evidence="2">
    <name type="scientific">viral metagenome</name>
    <dbReference type="NCBI Taxonomy" id="1070528"/>
    <lineage>
        <taxon>unclassified sequences</taxon>
        <taxon>metagenomes</taxon>
        <taxon>organismal metagenomes</taxon>
    </lineage>
</organism>
<dbReference type="Pfam" id="PF04466">
    <property type="entry name" value="Terminase_3"/>
    <property type="match status" value="1"/>
</dbReference>
<reference evidence="2" key="1">
    <citation type="submission" date="2020-03" db="EMBL/GenBank/DDBJ databases">
        <title>The deep terrestrial virosphere.</title>
        <authorList>
            <person name="Holmfeldt K."/>
            <person name="Nilsson E."/>
            <person name="Simone D."/>
            <person name="Lopez-Fernandez M."/>
            <person name="Wu X."/>
            <person name="de Brujin I."/>
            <person name="Lundin D."/>
            <person name="Andersson A."/>
            <person name="Bertilsson S."/>
            <person name="Dopson M."/>
        </authorList>
    </citation>
    <scope>NUCLEOTIDE SEQUENCE</scope>
    <source>
        <strain evidence="2">MM415B01067</strain>
    </source>
</reference>
<sequence>MFLLKIYTYCEQYSGTTALIVRKEFTDLKDSTMRDFERYFNVKIGADKDYYLPNTSKIMFRHAAEIEVLKNINLGIAGIEQAEEFETDEQFQFIRDRLRQQNGADIRPLCVIANANGHNWVWKYWFNNPPSEEYHGITATTFDNEINLPKDFIADLRRMETEAPNHYKQYVLNSFEETDQDDYVFTWVELNEAKKNIYGLREGYGLRISGFDVARYGEDKCADVTIQQNGALNWQVAHKEQWQKKDGDYTIGRIQSIVNTVHSEFNIVDEDGLGGPMLDVINAKIDDPNKKYKGFRNPSISYEKNKFYGNRRTEAIFKLKDMITKGWLSGLDDELCEELMTLKFVYQTDGRRILVSKEVMRAEGIKSPNLADALLMAVSLIGEINYKQVNQYSYSQPQYSKDTNLFELIGIK</sequence>
<dbReference type="InterPro" id="IPR035412">
    <property type="entry name" value="Terminase_L_N"/>
</dbReference>
<proteinExistence type="predicted"/>
<dbReference type="InterPro" id="IPR027417">
    <property type="entry name" value="P-loop_NTPase"/>
</dbReference>
<name>A0A6M3IUJ4_9ZZZZ</name>
<gene>
    <name evidence="2" type="ORF">MM415B01067_0006</name>
</gene>
<feature type="domain" description="Phage terminase large subunit N-terminal" evidence="1">
    <location>
        <begin position="18"/>
        <end position="171"/>
    </location>
</feature>
<dbReference type="EMBL" id="MT141418">
    <property type="protein sequence ID" value="QJA60705.1"/>
    <property type="molecule type" value="Genomic_DNA"/>
</dbReference>
<dbReference type="AlphaFoldDB" id="A0A6M3IUJ4"/>
<evidence type="ECO:0000313" key="2">
    <source>
        <dbReference type="EMBL" id="QJA60705.1"/>
    </source>
</evidence>
<dbReference type="Gene3D" id="3.40.50.300">
    <property type="entry name" value="P-loop containing nucleotide triphosphate hydrolases"/>
    <property type="match status" value="1"/>
</dbReference>
<dbReference type="Gene3D" id="3.30.420.240">
    <property type="match status" value="1"/>
</dbReference>
<protein>
    <submittedName>
        <fullName evidence="2">Putative terminase</fullName>
    </submittedName>
</protein>